<accession>A0A7G7XI46</accession>
<sequence length="227" mass="25487">MLELILLEDEPMIAEELAEFLGDCGYRVTLVRHIAAFTQSFDAQRHSLAVIDLGLPDGDGLELIHGLRQQGGTLGIVAFTARAAIEQKVLGLRIGADHYLTKGCDLEELAAVLSALVRRLGLQGETQPWRLATGPRELWAPNQRVLRLSNQDTLVLQPLMSNAGSNVSRRQIVEALGEDWLSYDQRRLDTQMRRLRRKVEQATGLELPLKTLRNNGYCFYERVTIID</sequence>
<name>A0A7G7XI46_9PSED</name>
<feature type="DNA-binding region" description="OmpR/PhoB-type" evidence="5">
    <location>
        <begin position="121"/>
        <end position="221"/>
    </location>
</feature>
<dbReference type="SUPFAM" id="SSF52172">
    <property type="entry name" value="CheY-like"/>
    <property type="match status" value="1"/>
</dbReference>
<dbReference type="SMART" id="SM00862">
    <property type="entry name" value="Trans_reg_C"/>
    <property type="match status" value="1"/>
</dbReference>
<feature type="domain" description="OmpR/PhoB-type" evidence="7">
    <location>
        <begin position="121"/>
        <end position="221"/>
    </location>
</feature>
<dbReference type="Pfam" id="PF00486">
    <property type="entry name" value="Trans_reg_C"/>
    <property type="match status" value="1"/>
</dbReference>
<evidence type="ECO:0000256" key="5">
    <source>
        <dbReference type="PROSITE-ProRule" id="PRU01091"/>
    </source>
</evidence>
<evidence type="ECO:0000256" key="4">
    <source>
        <dbReference type="PROSITE-ProRule" id="PRU00169"/>
    </source>
</evidence>
<dbReference type="Gene3D" id="1.10.10.10">
    <property type="entry name" value="Winged helix-like DNA-binding domain superfamily/Winged helix DNA-binding domain"/>
    <property type="match status" value="1"/>
</dbReference>
<dbReference type="GO" id="GO:0000156">
    <property type="term" value="F:phosphorelay response regulator activity"/>
    <property type="evidence" value="ECO:0007669"/>
    <property type="project" value="TreeGrafter"/>
</dbReference>
<dbReference type="InterPro" id="IPR016032">
    <property type="entry name" value="Sig_transdc_resp-reg_C-effctor"/>
</dbReference>
<dbReference type="GO" id="GO:0005829">
    <property type="term" value="C:cytosol"/>
    <property type="evidence" value="ECO:0007669"/>
    <property type="project" value="TreeGrafter"/>
</dbReference>
<dbReference type="Gene3D" id="3.40.50.2300">
    <property type="match status" value="1"/>
</dbReference>
<keyword evidence="3" id="KW-0804">Transcription</keyword>
<gene>
    <name evidence="8" type="ORF">GGI48_10905</name>
</gene>
<dbReference type="CDD" id="cd00383">
    <property type="entry name" value="trans_reg_C"/>
    <property type="match status" value="1"/>
</dbReference>
<dbReference type="InterPro" id="IPR036388">
    <property type="entry name" value="WH-like_DNA-bd_sf"/>
</dbReference>
<dbReference type="EMBL" id="CP060201">
    <property type="protein sequence ID" value="QNH79641.1"/>
    <property type="molecule type" value="Genomic_DNA"/>
</dbReference>
<proteinExistence type="predicted"/>
<evidence type="ECO:0000256" key="2">
    <source>
        <dbReference type="ARBA" id="ARBA00023125"/>
    </source>
</evidence>
<dbReference type="PROSITE" id="PS51755">
    <property type="entry name" value="OMPR_PHOB"/>
    <property type="match status" value="1"/>
</dbReference>
<dbReference type="SMART" id="SM00448">
    <property type="entry name" value="REC"/>
    <property type="match status" value="1"/>
</dbReference>
<evidence type="ECO:0000259" key="7">
    <source>
        <dbReference type="PROSITE" id="PS51755"/>
    </source>
</evidence>
<dbReference type="PANTHER" id="PTHR48111:SF67">
    <property type="entry name" value="TRANSCRIPTIONAL REGULATORY PROTEIN TCTD"/>
    <property type="match status" value="1"/>
</dbReference>
<dbReference type="InterPro" id="IPR039420">
    <property type="entry name" value="WalR-like"/>
</dbReference>
<dbReference type="Pfam" id="PF00072">
    <property type="entry name" value="Response_reg"/>
    <property type="match status" value="1"/>
</dbReference>
<evidence type="ECO:0000313" key="8">
    <source>
        <dbReference type="EMBL" id="QNH79641.1"/>
    </source>
</evidence>
<dbReference type="PANTHER" id="PTHR48111">
    <property type="entry name" value="REGULATOR OF RPOS"/>
    <property type="match status" value="1"/>
</dbReference>
<dbReference type="AlphaFoldDB" id="A0A7G7XI46"/>
<dbReference type="Proteomes" id="UP000515277">
    <property type="component" value="Chromosome"/>
</dbReference>
<dbReference type="InterPro" id="IPR001867">
    <property type="entry name" value="OmpR/PhoB-type_DNA-bd"/>
</dbReference>
<dbReference type="PROSITE" id="PS50110">
    <property type="entry name" value="RESPONSE_REGULATORY"/>
    <property type="match status" value="1"/>
</dbReference>
<dbReference type="InterPro" id="IPR001789">
    <property type="entry name" value="Sig_transdc_resp-reg_receiver"/>
</dbReference>
<dbReference type="InterPro" id="IPR011006">
    <property type="entry name" value="CheY-like_superfamily"/>
</dbReference>
<evidence type="ECO:0000259" key="6">
    <source>
        <dbReference type="PROSITE" id="PS50110"/>
    </source>
</evidence>
<feature type="domain" description="Response regulatory" evidence="6">
    <location>
        <begin position="3"/>
        <end position="117"/>
    </location>
</feature>
<evidence type="ECO:0000313" key="9">
    <source>
        <dbReference type="Proteomes" id="UP000515277"/>
    </source>
</evidence>
<dbReference type="RefSeq" id="WP_047301645.1">
    <property type="nucleotide sequence ID" value="NZ_CP060201.1"/>
</dbReference>
<feature type="modified residue" description="4-aspartylphosphate" evidence="4">
    <location>
        <position position="52"/>
    </location>
</feature>
<keyword evidence="1" id="KW-0805">Transcription regulation</keyword>
<organism evidence="8 9">
    <name type="scientific">Pseudomonas protegens</name>
    <dbReference type="NCBI Taxonomy" id="380021"/>
    <lineage>
        <taxon>Bacteria</taxon>
        <taxon>Pseudomonadati</taxon>
        <taxon>Pseudomonadota</taxon>
        <taxon>Gammaproteobacteria</taxon>
        <taxon>Pseudomonadales</taxon>
        <taxon>Pseudomonadaceae</taxon>
        <taxon>Pseudomonas</taxon>
    </lineage>
</organism>
<keyword evidence="2 5" id="KW-0238">DNA-binding</keyword>
<dbReference type="GO" id="GO:0032993">
    <property type="term" value="C:protein-DNA complex"/>
    <property type="evidence" value="ECO:0007669"/>
    <property type="project" value="TreeGrafter"/>
</dbReference>
<dbReference type="GO" id="GO:0000976">
    <property type="term" value="F:transcription cis-regulatory region binding"/>
    <property type="evidence" value="ECO:0007669"/>
    <property type="project" value="TreeGrafter"/>
</dbReference>
<evidence type="ECO:0000256" key="3">
    <source>
        <dbReference type="ARBA" id="ARBA00023163"/>
    </source>
</evidence>
<protein>
    <submittedName>
        <fullName evidence="8">Response regulator transcription factor</fullName>
    </submittedName>
</protein>
<dbReference type="GO" id="GO:0006355">
    <property type="term" value="P:regulation of DNA-templated transcription"/>
    <property type="evidence" value="ECO:0007669"/>
    <property type="project" value="InterPro"/>
</dbReference>
<evidence type="ECO:0000256" key="1">
    <source>
        <dbReference type="ARBA" id="ARBA00023015"/>
    </source>
</evidence>
<reference evidence="9" key="1">
    <citation type="journal article" date="2020" name="Microbiol. Resour. Announc.">
        <title>Complete genome sequences of four natural Pseudomonas isolates that catabolize a wide range of aromatic compounds relevant to lignin valorization.</title>
        <authorList>
            <person name="Hatmaker E.A."/>
            <person name="Presley G."/>
            <person name="Cannon O."/>
            <person name="Guss A.M."/>
            <person name="Elkins J.G."/>
        </authorList>
    </citation>
    <scope>NUCLEOTIDE SEQUENCE [LARGE SCALE GENOMIC DNA]</scope>
    <source>
        <strain evidence="9">H1F5C</strain>
    </source>
</reference>
<dbReference type="SUPFAM" id="SSF46894">
    <property type="entry name" value="C-terminal effector domain of the bipartite response regulators"/>
    <property type="match status" value="1"/>
</dbReference>
<keyword evidence="4" id="KW-0597">Phosphoprotein</keyword>